<keyword evidence="4" id="KW-0479">Metal-binding</keyword>
<dbReference type="GO" id="GO:0008237">
    <property type="term" value="F:metallopeptidase activity"/>
    <property type="evidence" value="ECO:0007669"/>
    <property type="project" value="UniProtKB-KW"/>
</dbReference>
<keyword evidence="3" id="KW-0645">Protease</keyword>
<evidence type="ECO:0000259" key="11">
    <source>
        <dbReference type="Pfam" id="PF05572"/>
    </source>
</evidence>
<evidence type="ECO:0000256" key="5">
    <source>
        <dbReference type="ARBA" id="ARBA00022729"/>
    </source>
</evidence>
<dbReference type="Pfam" id="PF05572">
    <property type="entry name" value="Peptidase_M43"/>
    <property type="match status" value="1"/>
</dbReference>
<dbReference type="Proteomes" id="UP000754883">
    <property type="component" value="Unassembled WGS sequence"/>
</dbReference>
<dbReference type="Gene3D" id="3.40.390.10">
    <property type="entry name" value="Collagenase (Catalytic Domain)"/>
    <property type="match status" value="1"/>
</dbReference>
<evidence type="ECO:0000256" key="4">
    <source>
        <dbReference type="ARBA" id="ARBA00022723"/>
    </source>
</evidence>
<protein>
    <recommendedName>
        <fullName evidence="11">Peptidase M43 pregnancy-associated plasma-A domain-containing protein</fullName>
    </recommendedName>
</protein>
<dbReference type="CDD" id="cd04275">
    <property type="entry name" value="ZnMc_pappalysin_like"/>
    <property type="match status" value="1"/>
</dbReference>
<comment type="caution">
    <text evidence="12">The sequence shown here is derived from an EMBL/GenBank/DDBJ whole genome shotgun (WGS) entry which is preliminary data.</text>
</comment>
<gene>
    <name evidence="12" type="ORF">CBYS24578_00009692</name>
</gene>
<evidence type="ECO:0000256" key="3">
    <source>
        <dbReference type="ARBA" id="ARBA00022670"/>
    </source>
</evidence>
<comment type="function">
    <text evidence="1">Secreted metalloproteinase that allows assimilation of proteinaceous substrates.</text>
</comment>
<dbReference type="PANTHER" id="PTHR47466">
    <property type="match status" value="1"/>
</dbReference>
<dbReference type="OrthoDB" id="536211at2759"/>
<dbReference type="GO" id="GO:0046872">
    <property type="term" value="F:metal ion binding"/>
    <property type="evidence" value="ECO:0007669"/>
    <property type="project" value="UniProtKB-KW"/>
</dbReference>
<evidence type="ECO:0000256" key="6">
    <source>
        <dbReference type="ARBA" id="ARBA00022801"/>
    </source>
</evidence>
<name>A0A9N9UY60_9HYPO</name>
<proteinExistence type="inferred from homology"/>
<sequence>MAFNLLGLATLAAGALASCGTTLMPEHKDMYKRAASLTRPEDLSLASRQTVEIDTYIHVVSNGTTAEEGYVTVDQLDQQMAVLNEVFGRHSYHYNVKNVEYIESEAWAHGEDRQNMLMTLHKGEYHDLNLYFLKNMGPTNFGQCSYPLNLTNFEGTEGLKERMIMLDGCMVVSNTVPGGSRPGKHDGLATVHEVGHWLLHVWSSACGDDGDLVDDTPAQSTHHYGCPVGADSCPDLPGVDSINNYMDLTDDDCQTGFTPGQVSRMHTMWTTFREPTM</sequence>
<keyword evidence="8" id="KW-0482">Metalloprotease</keyword>
<evidence type="ECO:0000313" key="13">
    <source>
        <dbReference type="Proteomes" id="UP000754883"/>
    </source>
</evidence>
<feature type="signal peptide" evidence="10">
    <location>
        <begin position="1"/>
        <end position="17"/>
    </location>
</feature>
<evidence type="ECO:0000256" key="2">
    <source>
        <dbReference type="ARBA" id="ARBA00008721"/>
    </source>
</evidence>
<feature type="domain" description="Peptidase M43 pregnancy-associated plasma-A" evidence="11">
    <location>
        <begin position="190"/>
        <end position="267"/>
    </location>
</feature>
<dbReference type="PANTHER" id="PTHR47466:SF1">
    <property type="entry name" value="METALLOPROTEASE MEP1 (AFU_ORTHOLOGUE AFUA_1G07730)-RELATED"/>
    <property type="match status" value="1"/>
</dbReference>
<reference evidence="12" key="1">
    <citation type="submission" date="2021-10" db="EMBL/GenBank/DDBJ databases">
        <authorList>
            <person name="Piombo E."/>
        </authorList>
    </citation>
    <scope>NUCLEOTIDE SEQUENCE</scope>
</reference>
<evidence type="ECO:0000256" key="1">
    <source>
        <dbReference type="ARBA" id="ARBA00003174"/>
    </source>
</evidence>
<keyword evidence="6" id="KW-0378">Hydrolase</keyword>
<evidence type="ECO:0000256" key="10">
    <source>
        <dbReference type="SAM" id="SignalP"/>
    </source>
</evidence>
<dbReference type="AlphaFoldDB" id="A0A9N9UY60"/>
<evidence type="ECO:0000256" key="9">
    <source>
        <dbReference type="ARBA" id="ARBA00023157"/>
    </source>
</evidence>
<evidence type="ECO:0000313" key="12">
    <source>
        <dbReference type="EMBL" id="CAH0003611.1"/>
    </source>
</evidence>
<evidence type="ECO:0000256" key="8">
    <source>
        <dbReference type="ARBA" id="ARBA00023049"/>
    </source>
</evidence>
<evidence type="ECO:0000256" key="7">
    <source>
        <dbReference type="ARBA" id="ARBA00022833"/>
    </source>
</evidence>
<dbReference type="EMBL" id="CABFNO020001565">
    <property type="protein sequence ID" value="CAH0003611.1"/>
    <property type="molecule type" value="Genomic_DNA"/>
</dbReference>
<dbReference type="GO" id="GO:0006508">
    <property type="term" value="P:proteolysis"/>
    <property type="evidence" value="ECO:0007669"/>
    <property type="project" value="UniProtKB-KW"/>
</dbReference>
<dbReference type="SUPFAM" id="SSF55486">
    <property type="entry name" value="Metalloproteases ('zincins'), catalytic domain"/>
    <property type="match status" value="1"/>
</dbReference>
<accession>A0A9N9UY60</accession>
<keyword evidence="7" id="KW-0862">Zinc</keyword>
<dbReference type="InterPro" id="IPR024079">
    <property type="entry name" value="MetalloPept_cat_dom_sf"/>
</dbReference>
<comment type="similarity">
    <text evidence="2">Belongs to the peptidase M43B family.</text>
</comment>
<keyword evidence="9" id="KW-1015">Disulfide bond</keyword>
<keyword evidence="5 10" id="KW-0732">Signal</keyword>
<organism evidence="12 13">
    <name type="scientific">Clonostachys byssicola</name>
    <dbReference type="NCBI Taxonomy" id="160290"/>
    <lineage>
        <taxon>Eukaryota</taxon>
        <taxon>Fungi</taxon>
        <taxon>Dikarya</taxon>
        <taxon>Ascomycota</taxon>
        <taxon>Pezizomycotina</taxon>
        <taxon>Sordariomycetes</taxon>
        <taxon>Hypocreomycetidae</taxon>
        <taxon>Hypocreales</taxon>
        <taxon>Bionectriaceae</taxon>
        <taxon>Clonostachys</taxon>
    </lineage>
</organism>
<feature type="chain" id="PRO_5040504160" description="Peptidase M43 pregnancy-associated plasma-A domain-containing protein" evidence="10">
    <location>
        <begin position="18"/>
        <end position="277"/>
    </location>
</feature>
<dbReference type="InterPro" id="IPR008754">
    <property type="entry name" value="Peptidase_M43"/>
</dbReference>
<keyword evidence="13" id="KW-1185">Reference proteome</keyword>